<evidence type="ECO:0000313" key="2">
    <source>
        <dbReference type="EMBL" id="KKM64916.1"/>
    </source>
</evidence>
<dbReference type="EMBL" id="LAZR01010814">
    <property type="protein sequence ID" value="KKM64916.1"/>
    <property type="molecule type" value="Genomic_DNA"/>
</dbReference>
<accession>A0A0F9JR70</accession>
<dbReference type="AlphaFoldDB" id="A0A0F9JR70"/>
<feature type="region of interest" description="Disordered" evidence="1">
    <location>
        <begin position="1"/>
        <end position="26"/>
    </location>
</feature>
<organism evidence="2">
    <name type="scientific">marine sediment metagenome</name>
    <dbReference type="NCBI Taxonomy" id="412755"/>
    <lineage>
        <taxon>unclassified sequences</taxon>
        <taxon>metagenomes</taxon>
        <taxon>ecological metagenomes</taxon>
    </lineage>
</organism>
<reference evidence="2" key="1">
    <citation type="journal article" date="2015" name="Nature">
        <title>Complex archaea that bridge the gap between prokaryotes and eukaryotes.</title>
        <authorList>
            <person name="Spang A."/>
            <person name="Saw J.H."/>
            <person name="Jorgensen S.L."/>
            <person name="Zaremba-Niedzwiedzka K."/>
            <person name="Martijn J."/>
            <person name="Lind A.E."/>
            <person name="van Eijk R."/>
            <person name="Schleper C."/>
            <person name="Guy L."/>
            <person name="Ettema T.J."/>
        </authorList>
    </citation>
    <scope>NUCLEOTIDE SEQUENCE</scope>
</reference>
<proteinExistence type="predicted"/>
<name>A0A0F9JR70_9ZZZZ</name>
<evidence type="ECO:0000256" key="1">
    <source>
        <dbReference type="SAM" id="MobiDB-lite"/>
    </source>
</evidence>
<comment type="caution">
    <text evidence="2">The sequence shown here is derived from an EMBL/GenBank/DDBJ whole genome shotgun (WGS) entry which is preliminary data.</text>
</comment>
<protein>
    <submittedName>
        <fullName evidence="2">Uncharacterized protein</fullName>
    </submittedName>
</protein>
<sequence length="37" mass="3853">MDQAKEQEISKGLSEIVDGAGGGSKPDLSVITYCLGR</sequence>
<gene>
    <name evidence="2" type="ORF">LCGC14_1496600</name>
</gene>